<name>A0A8J7RH02_METVO</name>
<comment type="caution">
    <text evidence="1">The sequence shown here is derived from an EMBL/GenBank/DDBJ whole genome shotgun (WGS) entry which is preliminary data.</text>
</comment>
<organism evidence="1 2">
    <name type="scientific">Methanococcus voltae</name>
    <dbReference type="NCBI Taxonomy" id="2188"/>
    <lineage>
        <taxon>Archaea</taxon>
        <taxon>Methanobacteriati</taxon>
        <taxon>Methanobacteriota</taxon>
        <taxon>Methanomada group</taxon>
        <taxon>Methanococci</taxon>
        <taxon>Methanococcales</taxon>
        <taxon>Methanococcaceae</taxon>
        <taxon>Methanococcus</taxon>
    </lineage>
</organism>
<reference evidence="1" key="1">
    <citation type="submission" date="2021-03" db="EMBL/GenBank/DDBJ databases">
        <title>Genomic Encyclopedia of Type Strains, Phase IV (KMG-V): Genome sequencing to study the core and pangenomes of soil and plant-associated prokaryotes.</title>
        <authorList>
            <person name="Whitman W."/>
        </authorList>
    </citation>
    <scope>NUCLEOTIDE SEQUENCE</scope>
    <source>
        <strain evidence="1">C4</strain>
    </source>
</reference>
<dbReference type="EMBL" id="JAGGMV010000017">
    <property type="protein sequence ID" value="MBP2202274.1"/>
    <property type="molecule type" value="Genomic_DNA"/>
</dbReference>
<gene>
    <name evidence="1" type="ORF">J3E07_001716</name>
</gene>
<proteinExistence type="predicted"/>
<feature type="non-terminal residue" evidence="1">
    <location>
        <position position="50"/>
    </location>
</feature>
<accession>A0A8J7RH02</accession>
<evidence type="ECO:0000313" key="2">
    <source>
        <dbReference type="Proteomes" id="UP000740329"/>
    </source>
</evidence>
<sequence length="50" mass="5920">MLTDKQLLSWSRSVFHLKEMTWSLIGFTRLWAYFVLETSFVSGIHLNCII</sequence>
<dbReference type="AlphaFoldDB" id="A0A8J7RH02"/>
<dbReference type="Proteomes" id="UP000740329">
    <property type="component" value="Unassembled WGS sequence"/>
</dbReference>
<evidence type="ECO:0000313" key="1">
    <source>
        <dbReference type="EMBL" id="MBP2202274.1"/>
    </source>
</evidence>
<protein>
    <submittedName>
        <fullName evidence="1">Uncharacterized protein</fullName>
    </submittedName>
</protein>